<dbReference type="AlphaFoldDB" id="A0A1T5PD51"/>
<comment type="function">
    <text evidence="2">Antitoxin component of a type II toxin-antitoxin (TA) system.</text>
</comment>
<comment type="similarity">
    <text evidence="1 2">Belongs to the phD/YefM antitoxin family.</text>
</comment>
<evidence type="ECO:0000256" key="1">
    <source>
        <dbReference type="ARBA" id="ARBA00009981"/>
    </source>
</evidence>
<organism evidence="3 4">
    <name type="scientific">Chitinophaga ginsengisegetis</name>
    <dbReference type="NCBI Taxonomy" id="393003"/>
    <lineage>
        <taxon>Bacteria</taxon>
        <taxon>Pseudomonadati</taxon>
        <taxon>Bacteroidota</taxon>
        <taxon>Chitinophagia</taxon>
        <taxon>Chitinophagales</taxon>
        <taxon>Chitinophagaceae</taxon>
        <taxon>Chitinophaga</taxon>
    </lineage>
</organism>
<sequence length="84" mass="9829">MQVVNYSDFRHKMKAHLDNVSDNHDVLIVPRGNERSVVIISLEEYNSIQETLHLMRSEKNRTRLMEALERANNGNGEKHDLIEE</sequence>
<dbReference type="Pfam" id="PF02604">
    <property type="entry name" value="PhdYeFM_antitox"/>
    <property type="match status" value="1"/>
</dbReference>
<name>A0A1T5PD51_9BACT</name>
<protein>
    <recommendedName>
        <fullName evidence="2">Antitoxin</fullName>
    </recommendedName>
</protein>
<evidence type="ECO:0000313" key="3">
    <source>
        <dbReference type="EMBL" id="SKD10469.1"/>
    </source>
</evidence>
<dbReference type="Gene3D" id="1.10.1220.170">
    <property type="match status" value="1"/>
</dbReference>
<dbReference type="InterPro" id="IPR006442">
    <property type="entry name" value="Antitoxin_Phd/YefM"/>
</dbReference>
<dbReference type="PANTHER" id="PTHR33713:SF6">
    <property type="entry name" value="ANTITOXIN YEFM"/>
    <property type="match status" value="1"/>
</dbReference>
<gene>
    <name evidence="3" type="ORF">SAMN05660461_6386</name>
</gene>
<dbReference type="SUPFAM" id="SSF143120">
    <property type="entry name" value="YefM-like"/>
    <property type="match status" value="1"/>
</dbReference>
<dbReference type="NCBIfam" id="TIGR01552">
    <property type="entry name" value="phd_fam"/>
    <property type="match status" value="1"/>
</dbReference>
<dbReference type="InterPro" id="IPR051405">
    <property type="entry name" value="phD/YefM_antitoxin"/>
</dbReference>
<dbReference type="RefSeq" id="WP_079473628.1">
    <property type="nucleotide sequence ID" value="NZ_FUZZ01000007.1"/>
</dbReference>
<dbReference type="STRING" id="393003.SAMN05660461_6386"/>
<proteinExistence type="inferred from homology"/>
<accession>A0A1T5PD51</accession>
<dbReference type="Gene3D" id="3.40.1620.10">
    <property type="entry name" value="YefM-like domain"/>
    <property type="match status" value="1"/>
</dbReference>
<dbReference type="Proteomes" id="UP000190166">
    <property type="component" value="Unassembled WGS sequence"/>
</dbReference>
<evidence type="ECO:0000313" key="4">
    <source>
        <dbReference type="Proteomes" id="UP000190166"/>
    </source>
</evidence>
<dbReference type="InterPro" id="IPR036165">
    <property type="entry name" value="YefM-like_sf"/>
</dbReference>
<evidence type="ECO:0000256" key="2">
    <source>
        <dbReference type="RuleBase" id="RU362080"/>
    </source>
</evidence>
<reference evidence="3 4" key="1">
    <citation type="submission" date="2017-02" db="EMBL/GenBank/DDBJ databases">
        <authorList>
            <person name="Peterson S.W."/>
        </authorList>
    </citation>
    <scope>NUCLEOTIDE SEQUENCE [LARGE SCALE GENOMIC DNA]</scope>
    <source>
        <strain evidence="3 4">DSM 18108</strain>
    </source>
</reference>
<dbReference type="EMBL" id="FUZZ01000007">
    <property type="protein sequence ID" value="SKD10469.1"/>
    <property type="molecule type" value="Genomic_DNA"/>
</dbReference>
<dbReference type="PANTHER" id="PTHR33713">
    <property type="entry name" value="ANTITOXIN YAFN-RELATED"/>
    <property type="match status" value="1"/>
</dbReference>
<keyword evidence="4" id="KW-1185">Reference proteome</keyword>